<dbReference type="NCBIfam" id="TIGR00220">
    <property type="entry name" value="mscL"/>
    <property type="match status" value="1"/>
</dbReference>
<dbReference type="OrthoDB" id="9810350at2"/>
<proteinExistence type="inferred from homology"/>
<dbReference type="PRINTS" id="PR01264">
    <property type="entry name" value="MECHCHANNEL"/>
</dbReference>
<organism evidence="10 11">
    <name type="scientific">Corynebacterium urogenitale</name>
    <dbReference type="NCBI Taxonomy" id="2487892"/>
    <lineage>
        <taxon>Bacteria</taxon>
        <taxon>Bacillati</taxon>
        <taxon>Actinomycetota</taxon>
        <taxon>Actinomycetes</taxon>
        <taxon>Mycobacteriales</taxon>
        <taxon>Corynebacteriaceae</taxon>
        <taxon>Corynebacterium</taxon>
    </lineage>
</organism>
<dbReference type="InterPro" id="IPR001185">
    <property type="entry name" value="MS_channel"/>
</dbReference>
<keyword evidence="3 9" id="KW-1003">Cell membrane</keyword>
<dbReference type="PANTHER" id="PTHR30266:SF2">
    <property type="entry name" value="LARGE-CONDUCTANCE MECHANOSENSITIVE CHANNEL"/>
    <property type="match status" value="1"/>
</dbReference>
<evidence type="ECO:0000256" key="4">
    <source>
        <dbReference type="ARBA" id="ARBA00022692"/>
    </source>
</evidence>
<evidence type="ECO:0000313" key="10">
    <source>
        <dbReference type="EMBL" id="QFQ02886.1"/>
    </source>
</evidence>
<evidence type="ECO:0000256" key="8">
    <source>
        <dbReference type="ARBA" id="ARBA00023303"/>
    </source>
</evidence>
<feature type="transmembrane region" description="Helical" evidence="9">
    <location>
        <begin position="66"/>
        <end position="90"/>
    </location>
</feature>
<dbReference type="Pfam" id="PF01741">
    <property type="entry name" value="MscL"/>
    <property type="match status" value="1"/>
</dbReference>
<feature type="transmembrane region" description="Helical" evidence="9">
    <location>
        <begin position="21"/>
        <end position="46"/>
    </location>
</feature>
<reference evidence="11" key="1">
    <citation type="submission" date="2019-10" db="EMBL/GenBank/DDBJ databases">
        <title>Complete genome sequence of Corynebacterium urogenitalis DSM 108747, isolated from the genital tract of a cow.</title>
        <authorList>
            <person name="Ruckert C."/>
            <person name="Ballas P."/>
            <person name="Wagener K."/>
            <person name="Drillich M."/>
            <person name="Kaempfer P."/>
            <person name="Busse H.-J."/>
            <person name="Ehling-Schulz M."/>
        </authorList>
    </citation>
    <scope>NUCLEOTIDE SEQUENCE [LARGE SCALE GENOMIC DNA]</scope>
    <source>
        <strain evidence="11">LMM 1652</strain>
    </source>
</reference>
<evidence type="ECO:0000256" key="6">
    <source>
        <dbReference type="ARBA" id="ARBA00023065"/>
    </source>
</evidence>
<keyword evidence="11" id="KW-1185">Reference proteome</keyword>
<keyword evidence="4 9" id="KW-0812">Transmembrane</keyword>
<protein>
    <recommendedName>
        <fullName evidence="9">Large-conductance mechanosensitive channel</fullName>
    </recommendedName>
</protein>
<evidence type="ECO:0000256" key="9">
    <source>
        <dbReference type="HAMAP-Rule" id="MF_00115"/>
    </source>
</evidence>
<dbReference type="GO" id="GO:0005886">
    <property type="term" value="C:plasma membrane"/>
    <property type="evidence" value="ECO:0007669"/>
    <property type="project" value="UniProtKB-SubCell"/>
</dbReference>
<dbReference type="SUPFAM" id="SSF81330">
    <property type="entry name" value="Gated mechanosensitive channel"/>
    <property type="match status" value="1"/>
</dbReference>
<evidence type="ECO:0000256" key="1">
    <source>
        <dbReference type="ARBA" id="ARBA00004141"/>
    </source>
</evidence>
<dbReference type="InterPro" id="IPR037673">
    <property type="entry name" value="MSC/AndL"/>
</dbReference>
<name>A0A5J6Z7I7_9CORY</name>
<evidence type="ECO:0000256" key="5">
    <source>
        <dbReference type="ARBA" id="ARBA00022989"/>
    </source>
</evidence>
<dbReference type="PANTHER" id="PTHR30266">
    <property type="entry name" value="MECHANOSENSITIVE CHANNEL MSCL"/>
    <property type="match status" value="1"/>
</dbReference>
<evidence type="ECO:0000256" key="7">
    <source>
        <dbReference type="ARBA" id="ARBA00023136"/>
    </source>
</evidence>
<dbReference type="Proteomes" id="UP000326711">
    <property type="component" value="Chromosome"/>
</dbReference>
<accession>A0A5J6Z7I7</accession>
<dbReference type="EMBL" id="CP045032">
    <property type="protein sequence ID" value="QFQ02886.1"/>
    <property type="molecule type" value="Genomic_DNA"/>
</dbReference>
<dbReference type="HAMAP" id="MF_00115">
    <property type="entry name" value="MscL"/>
    <property type="match status" value="1"/>
</dbReference>
<dbReference type="Gene3D" id="1.10.1200.120">
    <property type="entry name" value="Large-conductance mechanosensitive channel, MscL, domain 1"/>
    <property type="match status" value="1"/>
</dbReference>
<keyword evidence="2 9" id="KW-0813">Transport</keyword>
<dbReference type="AlphaFoldDB" id="A0A5J6Z7I7"/>
<evidence type="ECO:0000256" key="2">
    <source>
        <dbReference type="ARBA" id="ARBA00022448"/>
    </source>
</evidence>
<dbReference type="InterPro" id="IPR036019">
    <property type="entry name" value="MscL_channel"/>
</dbReference>
<dbReference type="RefSeq" id="WP_151903196.1">
    <property type="nucleotide sequence ID" value="NZ_CP045032.1"/>
</dbReference>
<sequence>MLSGFKEFIMRGNVIELAVAVVMGTAFTAIVTAFTTGIIEPLIAALGGNAEVGLGFFLREGNDATFMNLGAVITAAINFLIVAAVIYFIMIMPMNKIAELNAKRKGITPEEAAATETELLAEIRDLLEAQSGTSRANTAATTALNNTIDKNASGKHAAE</sequence>
<dbReference type="GO" id="GO:0008381">
    <property type="term" value="F:mechanosensitive monoatomic ion channel activity"/>
    <property type="evidence" value="ECO:0007669"/>
    <property type="project" value="UniProtKB-UniRule"/>
</dbReference>
<keyword evidence="7 9" id="KW-0472">Membrane</keyword>
<keyword evidence="8 9" id="KW-0407">Ion channel</keyword>
<comment type="function">
    <text evidence="9">Channel that opens in response to stretch forces in the membrane lipid bilayer. May participate in the regulation of osmotic pressure changes within the cell.</text>
</comment>
<comment type="similarity">
    <text evidence="9">Belongs to the MscL family.</text>
</comment>
<keyword evidence="5 9" id="KW-1133">Transmembrane helix</keyword>
<keyword evidence="6 9" id="KW-0406">Ion transport</keyword>
<gene>
    <name evidence="9 10" type="primary">mscL</name>
    <name evidence="10" type="ORF">CUROG_07685</name>
</gene>
<dbReference type="KEGG" id="cuo:CUROG_07685"/>
<comment type="subunit">
    <text evidence="9">Homopentamer.</text>
</comment>
<evidence type="ECO:0000313" key="11">
    <source>
        <dbReference type="Proteomes" id="UP000326711"/>
    </source>
</evidence>
<comment type="subcellular location">
    <subcellularLocation>
        <location evidence="9">Cell membrane</location>
        <topology evidence="9">Multi-pass membrane protein</topology>
    </subcellularLocation>
    <subcellularLocation>
        <location evidence="1">Membrane</location>
        <topology evidence="1">Multi-pass membrane protein</topology>
    </subcellularLocation>
</comment>
<evidence type="ECO:0000256" key="3">
    <source>
        <dbReference type="ARBA" id="ARBA00022475"/>
    </source>
</evidence>